<gene>
    <name evidence="6" type="ORF">F444_10548</name>
</gene>
<evidence type="ECO:0000256" key="3">
    <source>
        <dbReference type="ARBA" id="ARBA00022525"/>
    </source>
</evidence>
<comment type="function">
    <text evidence="5">Effector that suppresses plant defense responses during pathogen infection.</text>
</comment>
<keyword evidence="4 5" id="KW-0732">Signal</keyword>
<evidence type="ECO:0000256" key="4">
    <source>
        <dbReference type="ARBA" id="ARBA00022729"/>
    </source>
</evidence>
<keyword evidence="3 5" id="KW-0964">Secreted</keyword>
<protein>
    <recommendedName>
        <fullName evidence="5">RxLR effector protein</fullName>
    </recommendedName>
</protein>
<dbReference type="EMBL" id="ANJA01001876">
    <property type="protein sequence ID" value="ETO73509.1"/>
    <property type="molecule type" value="Genomic_DNA"/>
</dbReference>
<proteinExistence type="inferred from homology"/>
<comment type="caution">
    <text evidence="6">The sequence shown here is derived from an EMBL/GenBank/DDBJ whole genome shotgun (WGS) entry which is preliminary data.</text>
</comment>
<dbReference type="OrthoDB" id="110221at2759"/>
<dbReference type="AlphaFoldDB" id="A0A081A3P8"/>
<dbReference type="InterPro" id="IPR031825">
    <property type="entry name" value="RXLR"/>
</dbReference>
<name>A0A081A3P8_PHYNI</name>
<reference evidence="6 7" key="1">
    <citation type="submission" date="2013-11" db="EMBL/GenBank/DDBJ databases">
        <title>The Genome Sequence of Phytophthora parasitica P1976.</title>
        <authorList>
            <consortium name="The Broad Institute Genomics Platform"/>
            <person name="Russ C."/>
            <person name="Tyler B."/>
            <person name="Panabieres F."/>
            <person name="Shan W."/>
            <person name="Tripathy S."/>
            <person name="Grunwald N."/>
            <person name="Machado M."/>
            <person name="Johnson C.S."/>
            <person name="Walker B."/>
            <person name="Young S."/>
            <person name="Zeng Q."/>
            <person name="Gargeya S."/>
            <person name="Fitzgerald M."/>
            <person name="Haas B."/>
            <person name="Abouelleil A."/>
            <person name="Allen A.W."/>
            <person name="Alvarado L."/>
            <person name="Arachchi H.M."/>
            <person name="Berlin A.M."/>
            <person name="Chapman S.B."/>
            <person name="Gainer-Dewar J."/>
            <person name="Goldberg J."/>
            <person name="Griggs A."/>
            <person name="Gujja S."/>
            <person name="Hansen M."/>
            <person name="Howarth C."/>
            <person name="Imamovic A."/>
            <person name="Ireland A."/>
            <person name="Larimer J."/>
            <person name="McCowan C."/>
            <person name="Murphy C."/>
            <person name="Pearson M."/>
            <person name="Poon T.W."/>
            <person name="Priest M."/>
            <person name="Roberts A."/>
            <person name="Saif S."/>
            <person name="Shea T."/>
            <person name="Sisk P."/>
            <person name="Sykes S."/>
            <person name="Wortman J."/>
            <person name="Nusbaum C."/>
            <person name="Birren B."/>
        </authorList>
    </citation>
    <scope>NUCLEOTIDE SEQUENCE [LARGE SCALE GENOMIC DNA]</scope>
    <source>
        <strain evidence="6 7">P1976</strain>
    </source>
</reference>
<dbReference type="Pfam" id="PF16810">
    <property type="entry name" value="RXLR"/>
    <property type="match status" value="1"/>
</dbReference>
<organism evidence="6 7">
    <name type="scientific">Phytophthora nicotianae P1976</name>
    <dbReference type="NCBI Taxonomy" id="1317066"/>
    <lineage>
        <taxon>Eukaryota</taxon>
        <taxon>Sar</taxon>
        <taxon>Stramenopiles</taxon>
        <taxon>Oomycota</taxon>
        <taxon>Peronosporomycetes</taxon>
        <taxon>Peronosporales</taxon>
        <taxon>Peronosporaceae</taxon>
        <taxon>Phytophthora</taxon>
    </lineage>
</organism>
<evidence type="ECO:0000256" key="5">
    <source>
        <dbReference type="RuleBase" id="RU367124"/>
    </source>
</evidence>
<dbReference type="GO" id="GO:0005576">
    <property type="term" value="C:extracellular region"/>
    <property type="evidence" value="ECO:0007669"/>
    <property type="project" value="UniProtKB-SubCell"/>
</dbReference>
<evidence type="ECO:0000313" key="6">
    <source>
        <dbReference type="EMBL" id="ETO73509.1"/>
    </source>
</evidence>
<sequence length="201" mass="22319">MHLPHVLLLALCIAIASCDAISAFVTEQVAAVVQNAQRLGLSHSVVAVRDRGASGKRLLRSDNLPTVTNDVDAEERALPGITKLSELAKKGKSAVSTKLSDKMLWLMYQKLGKQKFSDLDITGMWLKSGKGPDKIFDRWIRLSKSPKQAAQNLLNHGTTTNDLYKVLRKRNMNLETIRPIWRDLGLTENQLRVARHAVSAL</sequence>
<comment type="subcellular location">
    <subcellularLocation>
        <location evidence="1 5">Secreted</location>
    </subcellularLocation>
</comment>
<comment type="domain">
    <text evidence="5">The RxLR-dEER motif acts to carry the protein into the host cell cytoplasm through binding to cell surface phosphatidylinositol-3-phosphate.</text>
</comment>
<accession>A0A081A3P8</accession>
<evidence type="ECO:0000256" key="1">
    <source>
        <dbReference type="ARBA" id="ARBA00004613"/>
    </source>
</evidence>
<evidence type="ECO:0000256" key="2">
    <source>
        <dbReference type="ARBA" id="ARBA00010400"/>
    </source>
</evidence>
<evidence type="ECO:0000313" key="7">
    <source>
        <dbReference type="Proteomes" id="UP000028582"/>
    </source>
</evidence>
<feature type="signal peptide" evidence="5">
    <location>
        <begin position="1"/>
        <end position="20"/>
    </location>
</feature>
<comment type="similarity">
    <text evidence="2 5">Belongs to the RxLR effector family.</text>
</comment>
<dbReference type="Proteomes" id="UP000028582">
    <property type="component" value="Unassembled WGS sequence"/>
</dbReference>
<feature type="chain" id="PRO_5028511939" description="RxLR effector protein" evidence="5">
    <location>
        <begin position="21"/>
        <end position="201"/>
    </location>
</feature>